<protein>
    <submittedName>
        <fullName evidence="1">Uncharacterized protein</fullName>
    </submittedName>
</protein>
<comment type="caution">
    <text evidence="1">The sequence shown here is derived from an EMBL/GenBank/DDBJ whole genome shotgun (WGS) entry which is preliminary data.</text>
</comment>
<accession>A0A8I0CZA8</accession>
<dbReference type="AlphaFoldDB" id="A0A8I0CZA8"/>
<sequence length="49" mass="5415">MGLTLGDHAIFVGNGRHWHTIWRVCASAWPWSNTTDHQQHSAGTTIATS</sequence>
<reference evidence="1" key="1">
    <citation type="journal article" date="2020" name="Microorganisms">
        <title>Reliable Identification of Environmental Pseudomonas Isolates Using the rpoD Gene.</title>
        <authorList>
            <consortium name="The Broad Institute Genome Sequencing Platform"/>
            <person name="Girard L."/>
            <person name="Lood C."/>
            <person name="Rokni-Zadeh H."/>
            <person name="van Noort V."/>
            <person name="Lavigne R."/>
            <person name="De Mot R."/>
        </authorList>
    </citation>
    <scope>NUCLEOTIDE SEQUENCE [LARGE SCALE GENOMIC DNA]</scope>
    <source>
        <strain evidence="1">SWRI145</strain>
    </source>
</reference>
<organism evidence="1">
    <name type="scientific">Pseudomonas tritici</name>
    <dbReference type="NCBI Taxonomy" id="2745518"/>
    <lineage>
        <taxon>Bacteria</taxon>
        <taxon>Pseudomonadati</taxon>
        <taxon>Pseudomonadota</taxon>
        <taxon>Gammaproteobacteria</taxon>
        <taxon>Pseudomonadales</taxon>
        <taxon>Pseudomonadaceae</taxon>
        <taxon>Pseudomonas</taxon>
    </lineage>
</organism>
<evidence type="ECO:0000313" key="1">
    <source>
        <dbReference type="EMBL" id="MBC3295653.1"/>
    </source>
</evidence>
<dbReference type="EMBL" id="JABWQF010000021">
    <property type="protein sequence ID" value="MBC3295653.1"/>
    <property type="molecule type" value="Genomic_DNA"/>
</dbReference>
<gene>
    <name evidence="1" type="ORF">HU722_29405</name>
</gene>
<proteinExistence type="predicted"/>
<name>A0A8I0CZA8_9PSED</name>